<proteinExistence type="predicted"/>
<keyword evidence="2" id="KW-1185">Reference proteome</keyword>
<dbReference type="InParanoid" id="A0A1J7IZJ4"/>
<accession>A0A1J7IZJ4</accession>
<reference evidence="1 2" key="1">
    <citation type="submission" date="2016-10" db="EMBL/GenBank/DDBJ databases">
        <title>Draft genome sequence of Coniochaeta ligniaria NRRL30616, a lignocellulolytic fungus for bioabatement of inhibitors in plant biomass hydrolysates.</title>
        <authorList>
            <consortium name="DOE Joint Genome Institute"/>
            <person name="Jimenez D.J."/>
            <person name="Hector R.E."/>
            <person name="Riley R."/>
            <person name="Sun H."/>
            <person name="Grigoriev I.V."/>
            <person name="Van Elsas J.D."/>
            <person name="Nichols N.N."/>
        </authorList>
    </citation>
    <scope>NUCLEOTIDE SEQUENCE [LARGE SCALE GENOMIC DNA]</scope>
    <source>
        <strain evidence="1 2">NRRL 30616</strain>
    </source>
</reference>
<dbReference type="Proteomes" id="UP000182658">
    <property type="component" value="Unassembled WGS sequence"/>
</dbReference>
<evidence type="ECO:0000313" key="2">
    <source>
        <dbReference type="Proteomes" id="UP000182658"/>
    </source>
</evidence>
<gene>
    <name evidence="1" type="ORF">CONLIGDRAFT_276364</name>
</gene>
<protein>
    <submittedName>
        <fullName evidence="1">Uncharacterized protein</fullName>
    </submittedName>
</protein>
<dbReference type="AlphaFoldDB" id="A0A1J7IZJ4"/>
<sequence length="163" mass="17715">MCYGEAETRRRSETEIRVAGLQSGHCHVNSYDSDSVLELEHAEAQRTFAKNSSEGTRSSNAVCSISRGGDMTFAKQMRQCEPKRPARSAVAAAELVSVRLTLVDLCQPPRARGRSDAGHKPRVYRRYSVTEQGTVVHFGSGLASTSSLQSTLAPTIICIVGTR</sequence>
<evidence type="ECO:0000313" key="1">
    <source>
        <dbReference type="EMBL" id="OIW32693.1"/>
    </source>
</evidence>
<organism evidence="1 2">
    <name type="scientific">Coniochaeta ligniaria NRRL 30616</name>
    <dbReference type="NCBI Taxonomy" id="1408157"/>
    <lineage>
        <taxon>Eukaryota</taxon>
        <taxon>Fungi</taxon>
        <taxon>Dikarya</taxon>
        <taxon>Ascomycota</taxon>
        <taxon>Pezizomycotina</taxon>
        <taxon>Sordariomycetes</taxon>
        <taxon>Sordariomycetidae</taxon>
        <taxon>Coniochaetales</taxon>
        <taxon>Coniochaetaceae</taxon>
        <taxon>Coniochaeta</taxon>
    </lineage>
</organism>
<dbReference type="EMBL" id="KV875095">
    <property type="protein sequence ID" value="OIW32693.1"/>
    <property type="molecule type" value="Genomic_DNA"/>
</dbReference>
<name>A0A1J7IZJ4_9PEZI</name>